<keyword evidence="4" id="KW-1185">Reference proteome</keyword>
<name>A0A850Q5U8_9RHOB</name>
<keyword evidence="1" id="KW-1133">Transmembrane helix</keyword>
<feature type="transmembrane region" description="Helical" evidence="1">
    <location>
        <begin position="6"/>
        <end position="23"/>
    </location>
</feature>
<dbReference type="Pfam" id="PF06961">
    <property type="entry name" value="DUF1294"/>
    <property type="match status" value="1"/>
</dbReference>
<dbReference type="EMBL" id="JABCJE010000003">
    <property type="protein sequence ID" value="NVO23512.1"/>
    <property type="molecule type" value="Genomic_DNA"/>
</dbReference>
<dbReference type="EMBL" id="JABCJD010000002">
    <property type="protein sequence ID" value="NVO27030.1"/>
    <property type="molecule type" value="Genomic_DNA"/>
</dbReference>
<evidence type="ECO:0000256" key="1">
    <source>
        <dbReference type="SAM" id="Phobius"/>
    </source>
</evidence>
<feature type="transmembrane region" description="Helical" evidence="1">
    <location>
        <begin position="71"/>
        <end position="88"/>
    </location>
</feature>
<evidence type="ECO:0000313" key="5">
    <source>
        <dbReference type="Proteomes" id="UP000592216"/>
    </source>
</evidence>
<dbReference type="Proteomes" id="UP000523601">
    <property type="component" value="Unassembled WGS sequence"/>
</dbReference>
<proteinExistence type="predicted"/>
<dbReference type="Proteomes" id="UP000592216">
    <property type="component" value="Unassembled WGS sequence"/>
</dbReference>
<comment type="caution">
    <text evidence="2">The sequence shown here is derived from an EMBL/GenBank/DDBJ whole genome shotgun (WGS) entry which is preliminary data.</text>
</comment>
<reference evidence="4 5" key="1">
    <citation type="submission" date="2020-04" db="EMBL/GenBank/DDBJ databases">
        <title>Donghicola sp., a member of the Rhodobacteraceae family isolated from mangrove forest in Thailand.</title>
        <authorList>
            <person name="Charoenyingcharoen P."/>
            <person name="Yukphan P."/>
        </authorList>
    </citation>
    <scope>NUCLEOTIDE SEQUENCE [LARGE SCALE GENOMIC DNA]</scope>
    <source>
        <strain evidence="2 5">B5-SW-15</strain>
        <strain evidence="3 4">C2-DW-16</strain>
    </source>
</reference>
<keyword evidence="1" id="KW-0472">Membrane</keyword>
<accession>A0A850Q5U8</accession>
<evidence type="ECO:0000313" key="4">
    <source>
        <dbReference type="Proteomes" id="UP000523601"/>
    </source>
</evidence>
<evidence type="ECO:0000313" key="3">
    <source>
        <dbReference type="EMBL" id="NVO27030.1"/>
    </source>
</evidence>
<dbReference type="AlphaFoldDB" id="A0A850Q5U8"/>
<gene>
    <name evidence="3" type="ORF">HJ526_06355</name>
    <name evidence="2" type="ORF">HJ536_09095</name>
</gene>
<dbReference type="InterPro" id="IPR010718">
    <property type="entry name" value="DUF1294"/>
</dbReference>
<organism evidence="2 5">
    <name type="scientific">Donghicola mangrovi</name>
    <dbReference type="NCBI Taxonomy" id="2729614"/>
    <lineage>
        <taxon>Bacteria</taxon>
        <taxon>Pseudomonadati</taxon>
        <taxon>Pseudomonadota</taxon>
        <taxon>Alphaproteobacteria</taxon>
        <taxon>Rhodobacterales</taxon>
        <taxon>Roseobacteraceae</taxon>
        <taxon>Donghicola</taxon>
    </lineage>
</organism>
<protein>
    <submittedName>
        <fullName evidence="2">DUF1294 domain-containing protein</fullName>
    </submittedName>
</protein>
<evidence type="ECO:0000313" key="2">
    <source>
        <dbReference type="EMBL" id="NVO23512.1"/>
    </source>
</evidence>
<keyword evidence="1" id="KW-0812">Transmembrane</keyword>
<sequence>MFTWGVLAYLAVNALTFLLFGWDKLRAILKKRRTPEFRLLFMAFIGGSVGAKAAQKVFNHKTTKQPFARRLNRICGLHLALLALWLLWDFGAFGTAPVRAIADLLPDLRPFFTP</sequence>